<keyword evidence="7" id="KW-1185">Reference proteome</keyword>
<keyword evidence="4" id="KW-0472">Membrane</keyword>
<dbReference type="Gene3D" id="2.40.10.10">
    <property type="entry name" value="Trypsin-like serine proteases"/>
    <property type="match status" value="4"/>
</dbReference>
<dbReference type="Proteomes" id="UP001642540">
    <property type="component" value="Unassembled WGS sequence"/>
</dbReference>
<dbReference type="InterPro" id="IPR043504">
    <property type="entry name" value="Peptidase_S1_PA_chymotrypsin"/>
</dbReference>
<dbReference type="EMBL" id="CAXLJM020000007">
    <property type="protein sequence ID" value="CAL8073319.1"/>
    <property type="molecule type" value="Genomic_DNA"/>
</dbReference>
<reference evidence="6 7" key="1">
    <citation type="submission" date="2024-08" db="EMBL/GenBank/DDBJ databases">
        <authorList>
            <person name="Cucini C."/>
            <person name="Frati F."/>
        </authorList>
    </citation>
    <scope>NUCLEOTIDE SEQUENCE [LARGE SCALE GENOMIC DNA]</scope>
</reference>
<dbReference type="InterPro" id="IPR001254">
    <property type="entry name" value="Trypsin_dom"/>
</dbReference>
<dbReference type="PANTHER" id="PTHR24256">
    <property type="entry name" value="TRYPTASE-RELATED"/>
    <property type="match status" value="1"/>
</dbReference>
<feature type="region of interest" description="Disordered" evidence="3">
    <location>
        <begin position="101"/>
        <end position="124"/>
    </location>
</feature>
<accession>A0ABP1PS44</accession>
<dbReference type="InterPro" id="IPR018114">
    <property type="entry name" value="TRYPSIN_HIS"/>
</dbReference>
<comment type="similarity">
    <text evidence="2">Belongs to the peptidase S1 family. CLIP subfamily.</text>
</comment>
<organism evidence="6 7">
    <name type="scientific">Orchesella dallaii</name>
    <dbReference type="NCBI Taxonomy" id="48710"/>
    <lineage>
        <taxon>Eukaryota</taxon>
        <taxon>Metazoa</taxon>
        <taxon>Ecdysozoa</taxon>
        <taxon>Arthropoda</taxon>
        <taxon>Hexapoda</taxon>
        <taxon>Collembola</taxon>
        <taxon>Entomobryomorpha</taxon>
        <taxon>Entomobryoidea</taxon>
        <taxon>Orchesellidae</taxon>
        <taxon>Orchesellinae</taxon>
        <taxon>Orchesella</taxon>
    </lineage>
</organism>
<comment type="caution">
    <text evidence="6">The sequence shown here is derived from an EMBL/GenBank/DDBJ whole genome shotgun (WGS) entry which is preliminary data.</text>
</comment>
<evidence type="ECO:0000256" key="1">
    <source>
        <dbReference type="ARBA" id="ARBA00023157"/>
    </source>
</evidence>
<evidence type="ECO:0000256" key="4">
    <source>
        <dbReference type="SAM" id="Phobius"/>
    </source>
</evidence>
<protein>
    <recommendedName>
        <fullName evidence="5">Peptidase S1 domain-containing protein</fullName>
    </recommendedName>
</protein>
<name>A0ABP1PS44_9HEXA</name>
<feature type="domain" description="Peptidase S1" evidence="5">
    <location>
        <begin position="493"/>
        <end position="758"/>
    </location>
</feature>
<dbReference type="InterPro" id="IPR051487">
    <property type="entry name" value="Ser/Thr_Proteases_Immune/Dev"/>
</dbReference>
<gene>
    <name evidence="6" type="ORF">ODALV1_LOCUS2578</name>
</gene>
<dbReference type="PROSITE" id="PS00134">
    <property type="entry name" value="TRYPSIN_HIS"/>
    <property type="match status" value="1"/>
</dbReference>
<feature type="transmembrane region" description="Helical" evidence="4">
    <location>
        <begin position="5"/>
        <end position="25"/>
    </location>
</feature>
<dbReference type="PRINTS" id="PR00722">
    <property type="entry name" value="CHYMOTRYPSIN"/>
</dbReference>
<evidence type="ECO:0000313" key="6">
    <source>
        <dbReference type="EMBL" id="CAL8073319.1"/>
    </source>
</evidence>
<dbReference type="SMART" id="SM00020">
    <property type="entry name" value="Tryp_SPc"/>
    <property type="match status" value="2"/>
</dbReference>
<sequence>MPSKILLATHIIIFIIFSILIIALADQEIGGWQLEAGHPPAGGVFRLSDDGQTSDLIPDPVIDAGSNPPLDIEQVFTHPNYGHLSPLTECGYSPMEVSDYDVNMEDDSSKNSNKSVDTDPTLPEEKRLKRIVGGKPVVKQNHPWMAQLYLLNITSGEHWFHCGGTLISNNTILTAAHCLTRINAGNSLDVVVVGQLDRRKVKFCKTENPEERCSRSYIRDIEDYQVHNGYSEGNLIHDIGLIYLRKPVKINSRVRPVCLPYSSSLLQFWPNLKLTAVGWGSMDKLSEGPTANVLKQVELDLQSRLLCDKFHTRMYGKVTDSRICIGGNTGSATCNGDSGSGILKTLSVPLLDNKEKRVFQLGIVSAGGHVTDTCGFQGRPTIVTNVIHYMPWILNHIVAGALSYQWSKTAKKEGSWISHKTNDGMYMKKHQQLEASNYKNEFSTGKNVNVSDHPNRYLLPTFQYCGNLNDDESTITNASASYDESIKKRTKRLVGGIPTSAERFLPWMAQIYVRNVEKNNVSLRCSGTLISCRHILTTATCVTEILAPYVFDSIIVGQYNRNSSKECINGVCYFPVKVKVKDIIVHAEFEKYTFRNNIALVRLSEDLTFNRFIQPICLPQREALIDGMNVHRYFSAGWGIIDRESLDSNYFNQLSEILLQMYVDILPRKDCDFVYSRQIGLLDRSLICGIGKTPSTGECAGDSGSPLMKKMEADPANFLQNKVFQLGIVSYMDCGLEGMPTVYTNVVYYLKWILDNLEDSI</sequence>
<evidence type="ECO:0000256" key="3">
    <source>
        <dbReference type="SAM" id="MobiDB-lite"/>
    </source>
</evidence>
<evidence type="ECO:0000259" key="5">
    <source>
        <dbReference type="PROSITE" id="PS50240"/>
    </source>
</evidence>
<evidence type="ECO:0000256" key="2">
    <source>
        <dbReference type="ARBA" id="ARBA00024195"/>
    </source>
</evidence>
<keyword evidence="1" id="KW-1015">Disulfide bond</keyword>
<dbReference type="Pfam" id="PF00089">
    <property type="entry name" value="Trypsin"/>
    <property type="match status" value="2"/>
</dbReference>
<dbReference type="InterPro" id="IPR001314">
    <property type="entry name" value="Peptidase_S1A"/>
</dbReference>
<dbReference type="InterPro" id="IPR009003">
    <property type="entry name" value="Peptidase_S1_PA"/>
</dbReference>
<keyword evidence="4" id="KW-1133">Transmembrane helix</keyword>
<dbReference type="PROSITE" id="PS50240">
    <property type="entry name" value="TRYPSIN_DOM"/>
    <property type="match status" value="2"/>
</dbReference>
<dbReference type="SUPFAM" id="SSF50494">
    <property type="entry name" value="Trypsin-like serine proteases"/>
    <property type="match status" value="2"/>
</dbReference>
<keyword evidence="4" id="KW-0812">Transmembrane</keyword>
<proteinExistence type="inferred from homology"/>
<dbReference type="CDD" id="cd00190">
    <property type="entry name" value="Tryp_SPc"/>
    <property type="match status" value="2"/>
</dbReference>
<feature type="domain" description="Peptidase S1" evidence="5">
    <location>
        <begin position="131"/>
        <end position="398"/>
    </location>
</feature>
<evidence type="ECO:0000313" key="7">
    <source>
        <dbReference type="Proteomes" id="UP001642540"/>
    </source>
</evidence>